<protein>
    <recommendedName>
        <fullName evidence="3">BEN domain-containing protein</fullName>
    </recommendedName>
</protein>
<accession>A0A8J2LKH8</accession>
<evidence type="ECO:0000313" key="2">
    <source>
        <dbReference type="Proteomes" id="UP000708208"/>
    </source>
</evidence>
<reference evidence="1" key="1">
    <citation type="submission" date="2021-06" db="EMBL/GenBank/DDBJ databases">
        <authorList>
            <person name="Hodson N. C."/>
            <person name="Mongue J. A."/>
            <person name="Jaron S. K."/>
        </authorList>
    </citation>
    <scope>NUCLEOTIDE SEQUENCE</scope>
</reference>
<gene>
    <name evidence="1" type="ORF">AFUS01_LOCUS33984</name>
</gene>
<comment type="caution">
    <text evidence="1">The sequence shown here is derived from an EMBL/GenBank/DDBJ whole genome shotgun (WGS) entry which is preliminary data.</text>
</comment>
<name>A0A8J2LKH8_9HEXA</name>
<keyword evidence="2" id="KW-1185">Reference proteome</keyword>
<feature type="non-terminal residue" evidence="1">
    <location>
        <position position="1"/>
    </location>
</feature>
<proteinExistence type="predicted"/>
<dbReference type="EMBL" id="CAJVCH010530592">
    <property type="protein sequence ID" value="CAG7823790.1"/>
    <property type="molecule type" value="Genomic_DNA"/>
</dbReference>
<dbReference type="AlphaFoldDB" id="A0A8J2LKH8"/>
<dbReference type="Proteomes" id="UP000708208">
    <property type="component" value="Unassembled WGS sequence"/>
</dbReference>
<dbReference type="OrthoDB" id="6498262at2759"/>
<sequence length="152" mass="16731">LFSPFPAKSKNLNQKLRKFQQDKSTTVDIGNGVLLNSAVLERATLFSPSPAILGRNIFRLAFKDSEIVGKSLTGRLCNANKDLPAKPRVDSVKLDAVINYCLTTLGESSKRSGLKFDSGAIRFKITKSLGEYIREISRKQNQPSENDAVDAD</sequence>
<evidence type="ECO:0008006" key="3">
    <source>
        <dbReference type="Google" id="ProtNLM"/>
    </source>
</evidence>
<organism evidence="1 2">
    <name type="scientific">Allacma fusca</name>
    <dbReference type="NCBI Taxonomy" id="39272"/>
    <lineage>
        <taxon>Eukaryota</taxon>
        <taxon>Metazoa</taxon>
        <taxon>Ecdysozoa</taxon>
        <taxon>Arthropoda</taxon>
        <taxon>Hexapoda</taxon>
        <taxon>Collembola</taxon>
        <taxon>Symphypleona</taxon>
        <taxon>Sminthuridae</taxon>
        <taxon>Allacma</taxon>
    </lineage>
</organism>
<evidence type="ECO:0000313" key="1">
    <source>
        <dbReference type="EMBL" id="CAG7823790.1"/>
    </source>
</evidence>